<comment type="caution">
    <text evidence="3">The sequence shown here is derived from an EMBL/GenBank/DDBJ whole genome shotgun (WGS) entry which is preliminary data.</text>
</comment>
<accession>A0A445D953</accession>
<feature type="domain" description="PB1-like" evidence="2">
    <location>
        <begin position="6"/>
        <end position="103"/>
    </location>
</feature>
<feature type="compositionally biased region" description="Polar residues" evidence="1">
    <location>
        <begin position="193"/>
        <end position="204"/>
    </location>
</feature>
<name>A0A445D953_ARAHY</name>
<gene>
    <name evidence="3" type="ORF">Ahy_A05g025633</name>
</gene>
<organism evidence="3 4">
    <name type="scientific">Arachis hypogaea</name>
    <name type="common">Peanut</name>
    <dbReference type="NCBI Taxonomy" id="3818"/>
    <lineage>
        <taxon>Eukaryota</taxon>
        <taxon>Viridiplantae</taxon>
        <taxon>Streptophyta</taxon>
        <taxon>Embryophyta</taxon>
        <taxon>Tracheophyta</taxon>
        <taxon>Spermatophyta</taxon>
        <taxon>Magnoliopsida</taxon>
        <taxon>eudicotyledons</taxon>
        <taxon>Gunneridae</taxon>
        <taxon>Pentapetalae</taxon>
        <taxon>rosids</taxon>
        <taxon>fabids</taxon>
        <taxon>Fabales</taxon>
        <taxon>Fabaceae</taxon>
        <taxon>Papilionoideae</taxon>
        <taxon>50 kb inversion clade</taxon>
        <taxon>dalbergioids sensu lato</taxon>
        <taxon>Dalbergieae</taxon>
        <taxon>Pterocarpus clade</taxon>
        <taxon>Arachis</taxon>
    </lineage>
</organism>
<protein>
    <recommendedName>
        <fullName evidence="2">PB1-like domain-containing protein</fullName>
    </recommendedName>
</protein>
<sequence length="210" mass="24312">MAEYFVVPVFHHGGKFVRDSEGYMSYMDGKVKRFPPMDLDYVNFFDLVVLFKELGYVEYKEMYWYDILASDIESELHPIKGDHEINEMRENKLKNRDSEEFYIYFDHPVDMPEVVDDGLAGENVVLSDSSSSSDDGYESAEDEAWKPPPASYEEDSNTSSDERVLKKKTDKKSTPKKVVTQNKKKGNDKDISPRSSMLQIQATFNKDHLM</sequence>
<evidence type="ECO:0000259" key="2">
    <source>
        <dbReference type="Pfam" id="PF26130"/>
    </source>
</evidence>
<keyword evidence="4" id="KW-1185">Reference proteome</keyword>
<proteinExistence type="predicted"/>
<dbReference type="Proteomes" id="UP000289738">
    <property type="component" value="Chromosome A05"/>
</dbReference>
<feature type="region of interest" description="Disordered" evidence="1">
    <location>
        <begin position="125"/>
        <end position="210"/>
    </location>
</feature>
<dbReference type="InterPro" id="IPR058594">
    <property type="entry name" value="PB1-like_dom_pln"/>
</dbReference>
<dbReference type="AlphaFoldDB" id="A0A445D953"/>
<evidence type="ECO:0000256" key="1">
    <source>
        <dbReference type="SAM" id="MobiDB-lite"/>
    </source>
</evidence>
<evidence type="ECO:0000313" key="3">
    <source>
        <dbReference type="EMBL" id="RYR59700.1"/>
    </source>
</evidence>
<evidence type="ECO:0000313" key="4">
    <source>
        <dbReference type="Proteomes" id="UP000289738"/>
    </source>
</evidence>
<dbReference type="OrthoDB" id="1751576at2759"/>
<dbReference type="Pfam" id="PF26130">
    <property type="entry name" value="PB1-like"/>
    <property type="match status" value="1"/>
</dbReference>
<dbReference type="EMBL" id="SDMP01000005">
    <property type="protein sequence ID" value="RYR59700.1"/>
    <property type="molecule type" value="Genomic_DNA"/>
</dbReference>
<reference evidence="3 4" key="1">
    <citation type="submission" date="2019-01" db="EMBL/GenBank/DDBJ databases">
        <title>Sequencing of cultivated peanut Arachis hypogaea provides insights into genome evolution and oil improvement.</title>
        <authorList>
            <person name="Chen X."/>
        </authorList>
    </citation>
    <scope>NUCLEOTIDE SEQUENCE [LARGE SCALE GENOMIC DNA]</scope>
    <source>
        <strain evidence="4">cv. Fuhuasheng</strain>
        <tissue evidence="3">Leaves</tissue>
    </source>
</reference>